<feature type="transmembrane region" description="Helical" evidence="8">
    <location>
        <begin position="170"/>
        <end position="190"/>
    </location>
</feature>
<dbReference type="InterPro" id="IPR044851">
    <property type="entry name" value="Wax_synthase"/>
</dbReference>
<dbReference type="GO" id="GO:0008374">
    <property type="term" value="F:O-acyltransferase activity"/>
    <property type="evidence" value="ECO:0007669"/>
    <property type="project" value="InterPro"/>
</dbReference>
<feature type="domain" description="Wax synthase" evidence="9">
    <location>
        <begin position="196"/>
        <end position="283"/>
    </location>
</feature>
<dbReference type="OrthoDB" id="1077582at2759"/>
<accession>A0A370TH83</accession>
<keyword evidence="5 8" id="KW-0812">Transmembrane</keyword>
<evidence type="ECO:0000256" key="5">
    <source>
        <dbReference type="ARBA" id="ARBA00022692"/>
    </source>
</evidence>
<keyword evidence="6 8" id="KW-1133">Transmembrane helix</keyword>
<evidence type="ECO:0000256" key="4">
    <source>
        <dbReference type="ARBA" id="ARBA00022679"/>
    </source>
</evidence>
<keyword evidence="11" id="KW-1185">Reference proteome</keyword>
<evidence type="ECO:0000256" key="7">
    <source>
        <dbReference type="ARBA" id="ARBA00023136"/>
    </source>
</evidence>
<evidence type="ECO:0000259" key="9">
    <source>
        <dbReference type="Pfam" id="PF13813"/>
    </source>
</evidence>
<sequence length="343" mass="38035">MNFSSPAVPLNDVASGLTQLGHELIKATSVLLIPTELLYFSIYFHVKGVYKLYKVLTFMSIAAFWLSPLVAPISCGPARCLQNFAIAIGTMKLLDIWVRRHSLPTYSAGRRPPDWLYALIAMTELRYESFTPNNVRVSIDHENFSEPLQLGIHIAAFVLLQALPQNLPTILAFEVLLSIYIIWTGLQLLLRYKSSPALFGPLYLTDSLTGFWSETWHNAFASPCTSLAYQPLRHGLARCGVPVVIARALGVIGAFSLMGLFHAYALSPILTHKALFRIGVFFLLNGVGTVVEAMIWGRKRHWVKATLAWIFETALASWTASGMNIPSGVSKVPWKQVCNISGL</sequence>
<protein>
    <recommendedName>
        <fullName evidence="9">Wax synthase domain-containing protein</fullName>
    </recommendedName>
</protein>
<evidence type="ECO:0000256" key="8">
    <source>
        <dbReference type="SAM" id="Phobius"/>
    </source>
</evidence>
<name>A0A370TH83_9HELO</name>
<evidence type="ECO:0000256" key="6">
    <source>
        <dbReference type="ARBA" id="ARBA00022989"/>
    </source>
</evidence>
<proteinExistence type="inferred from homology"/>
<evidence type="ECO:0000313" key="10">
    <source>
        <dbReference type="EMBL" id="RDL34540.1"/>
    </source>
</evidence>
<evidence type="ECO:0000256" key="2">
    <source>
        <dbReference type="ARBA" id="ARBA00005179"/>
    </source>
</evidence>
<dbReference type="AlphaFoldDB" id="A0A370TH83"/>
<comment type="pathway">
    <text evidence="2">Secondary metabolite biosynthesis.</text>
</comment>
<comment type="subcellular location">
    <subcellularLocation>
        <location evidence="1">Membrane</location>
        <topology evidence="1">Multi-pass membrane protein</topology>
    </subcellularLocation>
</comment>
<dbReference type="EMBL" id="NPIC01000007">
    <property type="protein sequence ID" value="RDL34540.1"/>
    <property type="molecule type" value="Genomic_DNA"/>
</dbReference>
<organism evidence="10 11">
    <name type="scientific">Venustampulla echinocandica</name>
    <dbReference type="NCBI Taxonomy" id="2656787"/>
    <lineage>
        <taxon>Eukaryota</taxon>
        <taxon>Fungi</taxon>
        <taxon>Dikarya</taxon>
        <taxon>Ascomycota</taxon>
        <taxon>Pezizomycotina</taxon>
        <taxon>Leotiomycetes</taxon>
        <taxon>Helotiales</taxon>
        <taxon>Pleuroascaceae</taxon>
        <taxon>Venustampulla</taxon>
    </lineage>
</organism>
<feature type="transmembrane region" description="Helical" evidence="8">
    <location>
        <begin position="239"/>
        <end position="262"/>
    </location>
</feature>
<evidence type="ECO:0000256" key="1">
    <source>
        <dbReference type="ARBA" id="ARBA00004141"/>
    </source>
</evidence>
<dbReference type="Pfam" id="PF13813">
    <property type="entry name" value="MBOAT_2"/>
    <property type="match status" value="1"/>
</dbReference>
<dbReference type="GeneID" id="43600517"/>
<comment type="similarity">
    <text evidence="3">Belongs to the wax synthase family.</text>
</comment>
<evidence type="ECO:0000313" key="11">
    <source>
        <dbReference type="Proteomes" id="UP000254866"/>
    </source>
</evidence>
<dbReference type="PANTHER" id="PTHR31595">
    <property type="entry name" value="LONG-CHAIN-ALCOHOL O-FATTY-ACYLTRANSFERASE 3-RELATED"/>
    <property type="match status" value="1"/>
</dbReference>
<gene>
    <name evidence="10" type="ORF">BP5553_07668</name>
</gene>
<dbReference type="PANTHER" id="PTHR31595:SF57">
    <property type="entry name" value="OS04G0481900 PROTEIN"/>
    <property type="match status" value="1"/>
</dbReference>
<evidence type="ECO:0000256" key="3">
    <source>
        <dbReference type="ARBA" id="ARBA00007282"/>
    </source>
</evidence>
<dbReference type="STRING" id="2656787.A0A370TH83"/>
<dbReference type="GO" id="GO:0006629">
    <property type="term" value="P:lipid metabolic process"/>
    <property type="evidence" value="ECO:0007669"/>
    <property type="project" value="InterPro"/>
</dbReference>
<feature type="transmembrane region" description="Helical" evidence="8">
    <location>
        <begin position="274"/>
        <end position="296"/>
    </location>
</feature>
<keyword evidence="4" id="KW-0808">Transferase</keyword>
<reference evidence="10 11" key="1">
    <citation type="journal article" date="2018" name="IMA Fungus">
        <title>IMA Genome-F 9: Draft genome sequence of Annulohypoxylon stygium, Aspergillus mulundensis, Berkeleyomyces basicola (syn. Thielaviopsis basicola), Ceratocystis smalleyi, two Cercospora beticola strains, Coleophoma cylindrospora, Fusarium fracticaudum, Phialophora cf. hyalina, and Morchella septimelata.</title>
        <authorList>
            <person name="Wingfield B.D."/>
            <person name="Bills G.F."/>
            <person name="Dong Y."/>
            <person name="Huang W."/>
            <person name="Nel W.J."/>
            <person name="Swalarsk-Parry B.S."/>
            <person name="Vaghefi N."/>
            <person name="Wilken P.M."/>
            <person name="An Z."/>
            <person name="de Beer Z.W."/>
            <person name="De Vos L."/>
            <person name="Chen L."/>
            <person name="Duong T.A."/>
            <person name="Gao Y."/>
            <person name="Hammerbacher A."/>
            <person name="Kikkert J.R."/>
            <person name="Li Y."/>
            <person name="Li H."/>
            <person name="Li K."/>
            <person name="Li Q."/>
            <person name="Liu X."/>
            <person name="Ma X."/>
            <person name="Naidoo K."/>
            <person name="Pethybridge S.J."/>
            <person name="Sun J."/>
            <person name="Steenkamp E.T."/>
            <person name="van der Nest M.A."/>
            <person name="van Wyk S."/>
            <person name="Wingfield M.J."/>
            <person name="Xiong C."/>
            <person name="Yue Q."/>
            <person name="Zhang X."/>
        </authorList>
    </citation>
    <scope>NUCLEOTIDE SEQUENCE [LARGE SCALE GENOMIC DNA]</scope>
    <source>
        <strain evidence="10 11">BP 5553</strain>
    </source>
</reference>
<dbReference type="RefSeq" id="XP_031867522.1">
    <property type="nucleotide sequence ID" value="XM_032016291.1"/>
</dbReference>
<comment type="caution">
    <text evidence="10">The sequence shown here is derived from an EMBL/GenBank/DDBJ whole genome shotgun (WGS) entry which is preliminary data.</text>
</comment>
<dbReference type="GO" id="GO:0016020">
    <property type="term" value="C:membrane"/>
    <property type="evidence" value="ECO:0007669"/>
    <property type="project" value="UniProtKB-SubCell"/>
</dbReference>
<keyword evidence="7 8" id="KW-0472">Membrane</keyword>
<dbReference type="InterPro" id="IPR032805">
    <property type="entry name" value="Wax_synthase_dom"/>
</dbReference>
<dbReference type="Proteomes" id="UP000254866">
    <property type="component" value="Unassembled WGS sequence"/>
</dbReference>